<dbReference type="Pfam" id="PF19899">
    <property type="entry name" value="DUF6372"/>
    <property type="match status" value="1"/>
</dbReference>
<sequence>MTSDPVPERPVLYLKQTWLFTWEQHAGGGCRCLCRFYHQETGTCTAAAEPGLLLRVVSPDNPHRAPEITDPLPLCASCYTAITPLAEPPTSG</sequence>
<name>Q2UZA3_9ACTN</name>
<protein>
    <submittedName>
        <fullName evidence="1">Uncharacterized protein</fullName>
    </submittedName>
</protein>
<evidence type="ECO:0000313" key="1">
    <source>
        <dbReference type="EMBL" id="CAI60001.1"/>
    </source>
</evidence>
<organism evidence="1">
    <name type="scientific">Streptomyces tenjimariensis</name>
    <dbReference type="NCBI Taxonomy" id="29308"/>
    <lineage>
        <taxon>Bacteria</taxon>
        <taxon>Bacillati</taxon>
        <taxon>Actinomycetota</taxon>
        <taxon>Actinomycetes</taxon>
        <taxon>Kitasatosporales</taxon>
        <taxon>Streptomycetaceae</taxon>
        <taxon>Streptomyces</taxon>
    </lineage>
</organism>
<dbReference type="InterPro" id="IPR045952">
    <property type="entry name" value="DUF6372"/>
</dbReference>
<proteinExistence type="predicted"/>
<accession>Q2UZA3</accession>
<dbReference type="EMBL" id="AJ845083">
    <property type="protein sequence ID" value="CAI60001.1"/>
    <property type="molecule type" value="Genomic_DNA"/>
</dbReference>
<reference evidence="1" key="1">
    <citation type="submission" date="2005-02" db="EMBL/GenBank/DDBJ databases">
        <title>Comparison of the gene clusters for the biosynthesis of aminoglycoside antibiotics gentamicin (Micromonospora echinospora DSM 43036), fortimicin (Micromonospora olivasterospora DSM 43868), kanamycin (Streptomyces kanamyceticus DSM 40500) and istamycin (Streptomyces tenjimariensis ATCC 31603).</title>
        <authorList>
            <person name="Aboshanab K.M."/>
            <person name="Schmidt-Beissner H."/>
            <person name="Wehmeier U.F."/>
            <person name="Welzel K."/>
            <person name="Vente A."/>
            <person name="Piepersberg W."/>
        </authorList>
    </citation>
    <scope>NUCLEOTIDE SEQUENCE</scope>
    <source>
        <strain evidence="1">ATCC 31603</strain>
    </source>
</reference>
<dbReference type="AlphaFoldDB" id="Q2UZA3"/>